<evidence type="ECO:0000256" key="1">
    <source>
        <dbReference type="SAM" id="MobiDB-lite"/>
    </source>
</evidence>
<feature type="region of interest" description="Disordered" evidence="1">
    <location>
        <begin position="166"/>
        <end position="185"/>
    </location>
</feature>
<dbReference type="AlphaFoldDB" id="A0A290Z2W6"/>
<evidence type="ECO:0000313" key="2">
    <source>
        <dbReference type="EMBL" id="ATE53309.1"/>
    </source>
</evidence>
<evidence type="ECO:0000313" key="3">
    <source>
        <dbReference type="Proteomes" id="UP000218505"/>
    </source>
</evidence>
<accession>A0A290Z2W6</accession>
<feature type="region of interest" description="Disordered" evidence="1">
    <location>
        <begin position="131"/>
        <end position="160"/>
    </location>
</feature>
<reference evidence="2" key="1">
    <citation type="submission" date="2017-09" db="EMBL/GenBank/DDBJ databases">
        <title>Complete Genome Sequence of ansamitocin-producing Bacterium Actinosynnema pretiosum X47.</title>
        <authorList>
            <person name="Cao G."/>
            <person name="Zong G."/>
            <person name="Zhong C."/>
            <person name="Fu J."/>
        </authorList>
    </citation>
    <scope>NUCLEOTIDE SEQUENCE [LARGE SCALE GENOMIC DNA]</scope>
    <source>
        <strain evidence="2">X47</strain>
    </source>
</reference>
<dbReference type="EMBL" id="CP023445">
    <property type="protein sequence ID" value="ATE53309.1"/>
    <property type="molecule type" value="Genomic_DNA"/>
</dbReference>
<sequence>MSEVAYSPGQWVALAGEGTWLLVEADPDARVVERCWRLVRSGSPLDPVVEVLLRHARGGACAVRYRSDERRVVLTGDARFAGVRAGTGWLDEPLDPDLDELFLDSGWDPPGPVLPLLGGVVGASALHVRTGAAPRPRSGDEHRAAARHAEDHRPREDEQVVSAIQSLGGDPMAGIGTWTATRAPL</sequence>
<proteinExistence type="predicted"/>
<gene>
    <name evidence="2" type="ORF">CNX65_08420</name>
</gene>
<dbReference type="KEGG" id="apre:CNX65_08420"/>
<name>A0A290Z2W6_9PSEU</name>
<organism evidence="2 3">
    <name type="scientific">Actinosynnema pretiosum</name>
    <dbReference type="NCBI Taxonomy" id="42197"/>
    <lineage>
        <taxon>Bacteria</taxon>
        <taxon>Bacillati</taxon>
        <taxon>Actinomycetota</taxon>
        <taxon>Actinomycetes</taxon>
        <taxon>Pseudonocardiales</taxon>
        <taxon>Pseudonocardiaceae</taxon>
        <taxon>Actinosynnema</taxon>
    </lineage>
</organism>
<keyword evidence="3" id="KW-1185">Reference proteome</keyword>
<feature type="compositionally biased region" description="Basic and acidic residues" evidence="1">
    <location>
        <begin position="137"/>
        <end position="158"/>
    </location>
</feature>
<dbReference type="RefSeq" id="WP_096492259.1">
    <property type="nucleotide sequence ID" value="NZ_CP023445.1"/>
</dbReference>
<protein>
    <submittedName>
        <fullName evidence="2">Uncharacterized protein</fullName>
    </submittedName>
</protein>
<dbReference type="Proteomes" id="UP000218505">
    <property type="component" value="Chromosome"/>
</dbReference>